<dbReference type="Gene3D" id="2.60.300.12">
    <property type="entry name" value="HesB-like domain"/>
    <property type="match status" value="1"/>
</dbReference>
<dbReference type="GO" id="GO:0005737">
    <property type="term" value="C:cytoplasm"/>
    <property type="evidence" value="ECO:0007669"/>
    <property type="project" value="TreeGrafter"/>
</dbReference>
<dbReference type="PROSITE" id="PS01152">
    <property type="entry name" value="HESB"/>
    <property type="match status" value="1"/>
</dbReference>
<dbReference type="InterPro" id="IPR035903">
    <property type="entry name" value="HesB-like_dom_sf"/>
</dbReference>
<proteinExistence type="inferred from homology"/>
<reference evidence="3" key="1">
    <citation type="submission" date="2018-10" db="EMBL/GenBank/DDBJ databases">
        <authorList>
            <person name="Gruber-Vodicka H."/>
            <person name="Jaeckle O."/>
        </authorList>
    </citation>
    <scope>NUCLEOTIDE SEQUENCE</scope>
</reference>
<dbReference type="PANTHER" id="PTHR10072">
    <property type="entry name" value="IRON-SULFUR CLUSTER ASSEMBLY PROTEIN"/>
    <property type="match status" value="1"/>
</dbReference>
<gene>
    <name evidence="3" type="ORF">RIEGSTA812A_PEG_1176</name>
</gene>
<evidence type="ECO:0000256" key="1">
    <source>
        <dbReference type="ARBA" id="ARBA00006718"/>
    </source>
</evidence>
<dbReference type="InterPro" id="IPR017870">
    <property type="entry name" value="FeS_cluster_insertion_CS"/>
</dbReference>
<evidence type="ECO:0000259" key="2">
    <source>
        <dbReference type="Pfam" id="PF01521"/>
    </source>
</evidence>
<organism evidence="3">
    <name type="scientific">invertebrate metagenome</name>
    <dbReference type="NCBI Taxonomy" id="1711999"/>
    <lineage>
        <taxon>unclassified sequences</taxon>
        <taxon>metagenomes</taxon>
        <taxon>organismal metagenomes</taxon>
    </lineage>
</organism>
<sequence>MQEAITLSESAVSRLKDLMAGSVQPVLGVRIGVENSGCSGLSYAMELATEKKTDEETIEHNGIKIFLDPAAMMFLIGTELDYQQNKMGASFVFHNPNEKGRCGCGESFRV</sequence>
<comment type="similarity">
    <text evidence="1">Belongs to the HesB/IscA family.</text>
</comment>
<name>A0A484HA37_9ZZZZ</name>
<dbReference type="InterPro" id="IPR050322">
    <property type="entry name" value="Fe-S_cluster_asmbl/transfer"/>
</dbReference>
<dbReference type="GO" id="GO:0051537">
    <property type="term" value="F:2 iron, 2 sulfur cluster binding"/>
    <property type="evidence" value="ECO:0007669"/>
    <property type="project" value="TreeGrafter"/>
</dbReference>
<evidence type="ECO:0000313" key="3">
    <source>
        <dbReference type="EMBL" id="VBB69703.1"/>
    </source>
</evidence>
<dbReference type="EMBL" id="LR026963">
    <property type="protein sequence ID" value="VBB69703.1"/>
    <property type="molecule type" value="Genomic_DNA"/>
</dbReference>
<dbReference type="NCBIfam" id="TIGR00049">
    <property type="entry name" value="iron-sulfur cluster assembly accessory protein"/>
    <property type="match status" value="1"/>
</dbReference>
<dbReference type="Pfam" id="PF01521">
    <property type="entry name" value="Fe-S_biosyn"/>
    <property type="match status" value="1"/>
</dbReference>
<dbReference type="InterPro" id="IPR000361">
    <property type="entry name" value="ATAP_core_dom"/>
</dbReference>
<feature type="domain" description="Core" evidence="2">
    <location>
        <begin position="5"/>
        <end position="106"/>
    </location>
</feature>
<protein>
    <submittedName>
        <fullName evidence="3">Iron binding protein IscA for iron-sulfur cluster assembly</fullName>
    </submittedName>
</protein>
<dbReference type="PANTHER" id="PTHR10072:SF41">
    <property type="entry name" value="IRON-SULFUR CLUSTER ASSEMBLY 1 HOMOLOG, MITOCHONDRIAL"/>
    <property type="match status" value="1"/>
</dbReference>
<dbReference type="GO" id="GO:0016226">
    <property type="term" value="P:iron-sulfur cluster assembly"/>
    <property type="evidence" value="ECO:0007669"/>
    <property type="project" value="InterPro"/>
</dbReference>
<dbReference type="AlphaFoldDB" id="A0A484HA37"/>
<dbReference type="InterPro" id="IPR016092">
    <property type="entry name" value="ATAP"/>
</dbReference>
<dbReference type="SUPFAM" id="SSF89360">
    <property type="entry name" value="HesB-like domain"/>
    <property type="match status" value="1"/>
</dbReference>
<accession>A0A484HA37</accession>